<dbReference type="AlphaFoldDB" id="A0A9P6C861"/>
<dbReference type="OrthoDB" id="3049390at2759"/>
<evidence type="ECO:0000313" key="1">
    <source>
        <dbReference type="EMBL" id="KAF9455602.1"/>
    </source>
</evidence>
<gene>
    <name evidence="1" type="ORF">BDZ94DRAFT_1316051</name>
</gene>
<evidence type="ECO:0000313" key="2">
    <source>
        <dbReference type="Proteomes" id="UP000807353"/>
    </source>
</evidence>
<protein>
    <submittedName>
        <fullName evidence="1">Uncharacterized protein</fullName>
    </submittedName>
</protein>
<sequence length="62" mass="7277">MLKCQSWTKGLLSTSYQETFQKEDYNASESYAEVVQILREMRLVKQSVFQLSGWRTTVKVLL</sequence>
<dbReference type="EMBL" id="MU150594">
    <property type="protein sequence ID" value="KAF9455602.1"/>
    <property type="molecule type" value="Genomic_DNA"/>
</dbReference>
<comment type="caution">
    <text evidence="1">The sequence shown here is derived from an EMBL/GenBank/DDBJ whole genome shotgun (WGS) entry which is preliminary data.</text>
</comment>
<reference evidence="1" key="1">
    <citation type="submission" date="2020-11" db="EMBL/GenBank/DDBJ databases">
        <authorList>
            <consortium name="DOE Joint Genome Institute"/>
            <person name="Ahrendt S."/>
            <person name="Riley R."/>
            <person name="Andreopoulos W."/>
            <person name="Labutti K."/>
            <person name="Pangilinan J."/>
            <person name="Ruiz-Duenas F.J."/>
            <person name="Barrasa J.M."/>
            <person name="Sanchez-Garcia M."/>
            <person name="Camarero S."/>
            <person name="Miyauchi S."/>
            <person name="Serrano A."/>
            <person name="Linde D."/>
            <person name="Babiker R."/>
            <person name="Drula E."/>
            <person name="Ayuso-Fernandez I."/>
            <person name="Pacheco R."/>
            <person name="Padilla G."/>
            <person name="Ferreira P."/>
            <person name="Barriuso J."/>
            <person name="Kellner H."/>
            <person name="Castanera R."/>
            <person name="Alfaro M."/>
            <person name="Ramirez L."/>
            <person name="Pisabarro A.G."/>
            <person name="Kuo A."/>
            <person name="Tritt A."/>
            <person name="Lipzen A."/>
            <person name="He G."/>
            <person name="Yan M."/>
            <person name="Ng V."/>
            <person name="Cullen D."/>
            <person name="Martin F."/>
            <person name="Rosso M.-N."/>
            <person name="Henrissat B."/>
            <person name="Hibbett D."/>
            <person name="Martinez A.T."/>
            <person name="Grigoriev I.V."/>
        </authorList>
    </citation>
    <scope>NUCLEOTIDE SEQUENCE</scope>
    <source>
        <strain evidence="1">CBS 247.69</strain>
    </source>
</reference>
<accession>A0A9P6C861</accession>
<keyword evidence="2" id="KW-1185">Reference proteome</keyword>
<dbReference type="Proteomes" id="UP000807353">
    <property type="component" value="Unassembled WGS sequence"/>
</dbReference>
<name>A0A9P6C861_9AGAR</name>
<proteinExistence type="predicted"/>
<organism evidence="1 2">
    <name type="scientific">Collybia nuda</name>
    <dbReference type="NCBI Taxonomy" id="64659"/>
    <lineage>
        <taxon>Eukaryota</taxon>
        <taxon>Fungi</taxon>
        <taxon>Dikarya</taxon>
        <taxon>Basidiomycota</taxon>
        <taxon>Agaricomycotina</taxon>
        <taxon>Agaricomycetes</taxon>
        <taxon>Agaricomycetidae</taxon>
        <taxon>Agaricales</taxon>
        <taxon>Tricholomatineae</taxon>
        <taxon>Clitocybaceae</taxon>
        <taxon>Collybia</taxon>
    </lineage>
</organism>